<dbReference type="SUPFAM" id="SSF51197">
    <property type="entry name" value="Clavaminate synthase-like"/>
    <property type="match status" value="1"/>
</dbReference>
<dbReference type="Pfam" id="PF05721">
    <property type="entry name" value="PhyH"/>
    <property type="match status" value="1"/>
</dbReference>
<evidence type="ECO:0008006" key="2">
    <source>
        <dbReference type="Google" id="ProtNLM"/>
    </source>
</evidence>
<gene>
    <name evidence="1" type="ORF">Harvfovirus34_2</name>
</gene>
<accession>A0A3G5A2H7</accession>
<dbReference type="PANTHER" id="PTHR31630:SF6">
    <property type="entry name" value="PHYTANOYL-COA DIOXYGENASE-RELATED"/>
    <property type="match status" value="1"/>
</dbReference>
<organism evidence="1">
    <name type="scientific">Harvfovirus sp</name>
    <dbReference type="NCBI Taxonomy" id="2487768"/>
    <lineage>
        <taxon>Viruses</taxon>
        <taxon>Varidnaviria</taxon>
        <taxon>Bamfordvirae</taxon>
        <taxon>Nucleocytoviricota</taxon>
        <taxon>Megaviricetes</taxon>
        <taxon>Imitervirales</taxon>
        <taxon>Mimiviridae</taxon>
        <taxon>Klosneuvirinae</taxon>
    </lineage>
</organism>
<proteinExistence type="predicted"/>
<dbReference type="InterPro" id="IPR008775">
    <property type="entry name" value="Phytyl_CoA_dOase-like"/>
</dbReference>
<dbReference type="PANTHER" id="PTHR31630">
    <property type="entry name" value="PHYTANOYL-COA DIOXYGENASE-RELATED-RELATED"/>
    <property type="match status" value="1"/>
</dbReference>
<protein>
    <recommendedName>
        <fullName evidence="2">Phytanoyl-CoA dioxygenase family protein</fullName>
    </recommendedName>
</protein>
<dbReference type="Gene3D" id="2.60.120.620">
    <property type="entry name" value="q2cbj1_9rhob like domain"/>
    <property type="match status" value="1"/>
</dbReference>
<sequence length="324" mass="37729">MSEFHQTFTIDEEKLFKKFFDENGYVAIRGILTDEDCQKTLDEINGQIKNIEPRFDINDVSTYEHAPIFNNFGMYAKKPIITEQFCKNRQNESIHRAFQILCAEEQILVSIDRCAFYRPTTGLLIGGKEIDRPDWKTNYVYPGLHLDFHPSSYLNCKKIIEKRELLDYSTTNDFVTENNLYSKLDGIEIQCVINLMDNHEEDGGFQCVPGFHKQYTNWVKDKNDLNYGEGVYHFSKTDKIDIKYVHSPKRVPVPKGTVIFWTQFMAHGTKPNNSSNPRCIQFMKGFGKKIVSKERLKKRSACLKKEFAQIGFIPDKIGRKVFNL</sequence>
<name>A0A3G5A2H7_9VIRU</name>
<dbReference type="EMBL" id="MK072276">
    <property type="protein sequence ID" value="AYV81437.1"/>
    <property type="molecule type" value="Genomic_DNA"/>
</dbReference>
<reference evidence="1" key="1">
    <citation type="submission" date="2018-10" db="EMBL/GenBank/DDBJ databases">
        <title>Hidden diversity of soil giant viruses.</title>
        <authorList>
            <person name="Schulz F."/>
            <person name="Alteio L."/>
            <person name="Goudeau D."/>
            <person name="Ryan E.M."/>
            <person name="Malmstrom R.R."/>
            <person name="Blanchard J."/>
            <person name="Woyke T."/>
        </authorList>
    </citation>
    <scope>NUCLEOTIDE SEQUENCE</scope>
    <source>
        <strain evidence="1">HAV1</strain>
    </source>
</reference>
<evidence type="ECO:0000313" key="1">
    <source>
        <dbReference type="EMBL" id="AYV81437.1"/>
    </source>
</evidence>